<name>A0A192H3S9_9LACO</name>
<sequence length="465" mass="52145">MIRKQKGRDLKVYAYLKLAIKPAVLSVTTMISADEAAYSGPYPDFKVAQTLSDLLEGLKPLLGTDQWLQNCHVFLAGDYQPLQMLLTQRMQQEATKLNFELAATYRNHWQKLATLIEQQHWVATKVSQDAFGYAVKGNQICLTTLFIRQESIQQRTAVTVKLQTSIEQTMKAYLTRFYQQKNHLTPTNVLLPKELTLATDREHNWQQPEHGFQRGAVLLAIKFAQSQVVTAKLDGQQAVRDLGTALGIPAPTRIEAFDNSNLQGADLVSAMVVFEHGRPLKSNYRKYKIKTVIGQDDYAAMREVIYRRYSRLLKTGSRLPDLILIDGGPGQVTAAQGVLEDQLGLLIPVAGMVKDQHHRTDHLLFSGQIVPLEKTSLAFRLLTQIQNEVHRFVITYFRQRHEKSGFASLLDTVPGIGPKRKQVLLRQFGAIEQIAAAPVAELVKLGIPTAVAENLNKVLSQANLD</sequence>
<dbReference type="PANTHER" id="PTHR30562:SF1">
    <property type="entry name" value="UVRABC SYSTEM PROTEIN C"/>
    <property type="match status" value="1"/>
</dbReference>
<dbReference type="KEGG" id="lbt:AYR52_02325"/>
<dbReference type="GO" id="GO:0009380">
    <property type="term" value="C:excinuclease repair complex"/>
    <property type="evidence" value="ECO:0007669"/>
    <property type="project" value="TreeGrafter"/>
</dbReference>
<dbReference type="PROSITE" id="PS50165">
    <property type="entry name" value="UVRC"/>
    <property type="match status" value="1"/>
</dbReference>
<keyword evidence="4" id="KW-1185">Reference proteome</keyword>
<dbReference type="InterPro" id="IPR036876">
    <property type="entry name" value="UVR_dom_sf"/>
</dbReference>
<reference evidence="3 4" key="1">
    <citation type="submission" date="2016-03" db="EMBL/GenBank/DDBJ databases">
        <title>Pediococcus and Lactobacillus from brewery environment - whole genome sequencing and assembly.</title>
        <authorList>
            <person name="Behr J."/>
            <person name="Geissler A.J."/>
            <person name="Vogel R.F."/>
        </authorList>
    </citation>
    <scope>NUCLEOTIDE SEQUENCE [LARGE SCALE GENOMIC DNA]</scope>
    <source>
        <strain evidence="3 4">TMW 1.1989</strain>
    </source>
</reference>
<dbReference type="Proteomes" id="UP000078582">
    <property type="component" value="Chromosome"/>
</dbReference>
<dbReference type="SUPFAM" id="SSF47781">
    <property type="entry name" value="RuvA domain 2-like"/>
    <property type="match status" value="1"/>
</dbReference>
<dbReference type="Pfam" id="PF14520">
    <property type="entry name" value="HHH_5"/>
    <property type="match status" value="1"/>
</dbReference>
<dbReference type="OrthoDB" id="9804933at2"/>
<keyword evidence="1" id="KW-0742">SOS response</keyword>
<dbReference type="STRING" id="375175.AYR53_07445"/>
<dbReference type="FunFam" id="3.30.420.340:FF:000002">
    <property type="entry name" value="UvrABC system protein C"/>
    <property type="match status" value="1"/>
</dbReference>
<dbReference type="EMBL" id="CP014873">
    <property type="protein sequence ID" value="ANK62621.1"/>
    <property type="molecule type" value="Genomic_DNA"/>
</dbReference>
<protein>
    <recommendedName>
        <fullName evidence="2">UvrC family homology region profile domain-containing protein</fullName>
    </recommendedName>
</protein>
<dbReference type="Pfam" id="PF08459">
    <property type="entry name" value="UvrC_RNaseH_dom"/>
    <property type="match status" value="1"/>
</dbReference>
<proteinExistence type="predicted"/>
<dbReference type="GO" id="GO:0009381">
    <property type="term" value="F:excinuclease ABC activity"/>
    <property type="evidence" value="ECO:0007669"/>
    <property type="project" value="InterPro"/>
</dbReference>
<dbReference type="Pfam" id="PF22920">
    <property type="entry name" value="UvrC_RNaseH"/>
    <property type="match status" value="1"/>
</dbReference>
<evidence type="ECO:0000259" key="2">
    <source>
        <dbReference type="PROSITE" id="PS50165"/>
    </source>
</evidence>
<dbReference type="PANTHER" id="PTHR30562">
    <property type="entry name" value="UVRC/OXIDOREDUCTASE"/>
    <property type="match status" value="1"/>
</dbReference>
<accession>A0A192H3S9</accession>
<dbReference type="InterPro" id="IPR038476">
    <property type="entry name" value="UvrC_RNase_H_dom_sf"/>
</dbReference>
<organism evidence="3 4">
    <name type="scientific">Loigolactobacillus backii</name>
    <dbReference type="NCBI Taxonomy" id="375175"/>
    <lineage>
        <taxon>Bacteria</taxon>
        <taxon>Bacillati</taxon>
        <taxon>Bacillota</taxon>
        <taxon>Bacilli</taxon>
        <taxon>Lactobacillales</taxon>
        <taxon>Lactobacillaceae</taxon>
        <taxon>Loigolactobacillus</taxon>
    </lineage>
</organism>
<feature type="domain" description="UvrC family homology region profile" evidence="2">
    <location>
        <begin position="131"/>
        <end position="339"/>
    </location>
</feature>
<evidence type="ECO:0000256" key="1">
    <source>
        <dbReference type="ARBA" id="ARBA00023236"/>
    </source>
</evidence>
<dbReference type="InterPro" id="IPR050066">
    <property type="entry name" value="UvrABC_protein_C"/>
</dbReference>
<dbReference type="SUPFAM" id="SSF46600">
    <property type="entry name" value="C-terminal UvrC-binding domain of UvrB"/>
    <property type="match status" value="1"/>
</dbReference>
<dbReference type="InterPro" id="IPR010994">
    <property type="entry name" value="RuvA_2-like"/>
</dbReference>
<gene>
    <name evidence="3" type="ORF">AYR53_07445</name>
</gene>
<keyword evidence="1" id="KW-0227">DNA damage</keyword>
<dbReference type="InterPro" id="IPR001162">
    <property type="entry name" value="UvrC_RNase_H_dom"/>
</dbReference>
<evidence type="ECO:0000313" key="4">
    <source>
        <dbReference type="Proteomes" id="UP000078582"/>
    </source>
</evidence>
<dbReference type="Gene3D" id="1.10.150.20">
    <property type="entry name" value="5' to 3' exonuclease, C-terminal subdomain"/>
    <property type="match status" value="1"/>
</dbReference>
<dbReference type="RefSeq" id="WP_068223379.1">
    <property type="nucleotide sequence ID" value="NZ_CP014623.1"/>
</dbReference>
<dbReference type="GO" id="GO:0009432">
    <property type="term" value="P:SOS response"/>
    <property type="evidence" value="ECO:0007669"/>
    <property type="project" value="UniProtKB-KW"/>
</dbReference>
<dbReference type="GeneID" id="42982085"/>
<dbReference type="AlphaFoldDB" id="A0A192H3S9"/>
<dbReference type="Gene3D" id="3.30.420.340">
    <property type="entry name" value="UvrC, RNAse H endonuclease domain"/>
    <property type="match status" value="1"/>
</dbReference>
<evidence type="ECO:0000313" key="3">
    <source>
        <dbReference type="EMBL" id="ANK62621.1"/>
    </source>
</evidence>